<dbReference type="EMBL" id="JAEACU010000004">
    <property type="protein sequence ID" value="KAH7532746.1"/>
    <property type="molecule type" value="Genomic_DNA"/>
</dbReference>
<protein>
    <submittedName>
        <fullName evidence="2">Uncharacterized protein</fullName>
    </submittedName>
</protein>
<sequence>MSCLVDNGSEWPSMNNVVWGLEFALQLWDESEQKSGGTKPSSSDQSSDINQSIKGMSGTVFSEINNPKAR</sequence>
<evidence type="ECO:0000313" key="2">
    <source>
        <dbReference type="EMBL" id="KAH7532746.1"/>
    </source>
</evidence>
<evidence type="ECO:0000256" key="1">
    <source>
        <dbReference type="SAM" id="MobiDB-lite"/>
    </source>
</evidence>
<feature type="compositionally biased region" description="Polar residues" evidence="1">
    <location>
        <begin position="59"/>
        <end position="70"/>
    </location>
</feature>
<dbReference type="AlphaFoldDB" id="A0A978VI27"/>
<feature type="region of interest" description="Disordered" evidence="1">
    <location>
        <begin position="31"/>
        <end position="70"/>
    </location>
</feature>
<accession>A0A978VI27</accession>
<name>A0A978VI27_ZIZJJ</name>
<evidence type="ECO:0000313" key="3">
    <source>
        <dbReference type="Proteomes" id="UP000813462"/>
    </source>
</evidence>
<dbReference type="Proteomes" id="UP000813462">
    <property type="component" value="Unassembled WGS sequence"/>
</dbReference>
<proteinExistence type="predicted"/>
<reference evidence="2" key="1">
    <citation type="journal article" date="2021" name="Front. Plant Sci.">
        <title>Chromosome-Scale Genome Assembly for Chinese Sour Jujube and Insights Into Its Genome Evolution and Domestication Signature.</title>
        <authorList>
            <person name="Shen L.-Y."/>
            <person name="Luo H."/>
            <person name="Wang X.-L."/>
            <person name="Wang X.-M."/>
            <person name="Qiu X.-J."/>
            <person name="Liu H."/>
            <person name="Zhou S.-S."/>
            <person name="Jia K.-H."/>
            <person name="Nie S."/>
            <person name="Bao Y.-T."/>
            <person name="Zhang R.-G."/>
            <person name="Yun Q.-Z."/>
            <person name="Chai Y.-H."/>
            <person name="Lu J.-Y."/>
            <person name="Li Y."/>
            <person name="Zhao S.-W."/>
            <person name="Mao J.-F."/>
            <person name="Jia S.-G."/>
            <person name="Mao Y.-M."/>
        </authorList>
    </citation>
    <scope>NUCLEOTIDE SEQUENCE</scope>
    <source>
        <strain evidence="2">AT0</strain>
        <tissue evidence="2">Leaf</tissue>
    </source>
</reference>
<feature type="compositionally biased region" description="Low complexity" evidence="1">
    <location>
        <begin position="41"/>
        <end position="53"/>
    </location>
</feature>
<organism evidence="2 3">
    <name type="scientific">Ziziphus jujuba var. spinosa</name>
    <dbReference type="NCBI Taxonomy" id="714518"/>
    <lineage>
        <taxon>Eukaryota</taxon>
        <taxon>Viridiplantae</taxon>
        <taxon>Streptophyta</taxon>
        <taxon>Embryophyta</taxon>
        <taxon>Tracheophyta</taxon>
        <taxon>Spermatophyta</taxon>
        <taxon>Magnoliopsida</taxon>
        <taxon>eudicotyledons</taxon>
        <taxon>Gunneridae</taxon>
        <taxon>Pentapetalae</taxon>
        <taxon>rosids</taxon>
        <taxon>fabids</taxon>
        <taxon>Rosales</taxon>
        <taxon>Rhamnaceae</taxon>
        <taxon>Paliureae</taxon>
        <taxon>Ziziphus</taxon>
    </lineage>
</organism>
<comment type="caution">
    <text evidence="2">The sequence shown here is derived from an EMBL/GenBank/DDBJ whole genome shotgun (WGS) entry which is preliminary data.</text>
</comment>
<gene>
    <name evidence="2" type="ORF">FEM48_Zijuj04G0054900</name>
</gene>